<feature type="compositionally biased region" description="Polar residues" evidence="1">
    <location>
        <begin position="1"/>
        <end position="16"/>
    </location>
</feature>
<reference evidence="2" key="1">
    <citation type="submission" date="2021-01" db="EMBL/GenBank/DDBJ databases">
        <authorList>
            <person name="Corre E."/>
            <person name="Pelletier E."/>
            <person name="Niang G."/>
            <person name="Scheremetjew M."/>
            <person name="Finn R."/>
            <person name="Kale V."/>
            <person name="Holt S."/>
            <person name="Cochrane G."/>
            <person name="Meng A."/>
            <person name="Brown T."/>
            <person name="Cohen L."/>
        </authorList>
    </citation>
    <scope>NUCLEOTIDE SEQUENCE</scope>
    <source>
        <strain evidence="2">CCMP127</strain>
    </source>
</reference>
<accession>A0A7S3L648</accession>
<evidence type="ECO:0008006" key="3">
    <source>
        <dbReference type="Google" id="ProtNLM"/>
    </source>
</evidence>
<name>A0A7S3L648_9STRA</name>
<proteinExistence type="predicted"/>
<protein>
    <recommendedName>
        <fullName evidence="3">BZIP domain-containing protein</fullName>
    </recommendedName>
</protein>
<evidence type="ECO:0000313" key="2">
    <source>
        <dbReference type="EMBL" id="CAE0413329.1"/>
    </source>
</evidence>
<gene>
    <name evidence="2" type="ORF">ACOF00016_LOCUS10585</name>
</gene>
<dbReference type="AlphaFoldDB" id="A0A7S3L648"/>
<dbReference type="EMBL" id="HBIM01012984">
    <property type="protein sequence ID" value="CAE0413329.1"/>
    <property type="molecule type" value="Transcribed_RNA"/>
</dbReference>
<sequence>MKKSSCFSDSPNTAETGNMEAYSFATTPGWDEDEKSPRTMIQQFEDVIDQMEDDVKKYYYIARETIPELVATETDPHKFLLAASGDVKSAAERLATYWMNRHYFFGDRWLLPMTQTGTGCLSREDVENLRSGYITLVTLEDGRQLYVTDATRLENQVGFGVRERLSYYFATAGLNERSHREGVDSAILVGPRGLANDERFTENLKRLYTSLPVLPKSMVTVPIPFTTAGREHLIEFFSFMLVKSNETMSPATLAGTIIPSSTAHALERLEGIGIHRMHLPEKVGGSPYFNEKFSEWIRMRLSIEDAMSGVLPLQNLLPTLGGPARPDRSNKGLSEIIRRPSGAKFDKNAKEEYTKKRNAMYARRRTQKFKIQQVLLQDQVDSLCAENKRLAGDNKKLELLLARANMEISFSTLACTDYGTSTLDPI</sequence>
<evidence type="ECO:0000256" key="1">
    <source>
        <dbReference type="SAM" id="MobiDB-lite"/>
    </source>
</evidence>
<organism evidence="2">
    <name type="scientific">Amphora coffeiformis</name>
    <dbReference type="NCBI Taxonomy" id="265554"/>
    <lineage>
        <taxon>Eukaryota</taxon>
        <taxon>Sar</taxon>
        <taxon>Stramenopiles</taxon>
        <taxon>Ochrophyta</taxon>
        <taxon>Bacillariophyta</taxon>
        <taxon>Bacillariophyceae</taxon>
        <taxon>Bacillariophycidae</taxon>
        <taxon>Thalassiophysales</taxon>
        <taxon>Catenulaceae</taxon>
        <taxon>Amphora</taxon>
    </lineage>
</organism>
<feature type="region of interest" description="Disordered" evidence="1">
    <location>
        <begin position="1"/>
        <end position="20"/>
    </location>
</feature>